<evidence type="ECO:0000313" key="2">
    <source>
        <dbReference type="EMBL" id="TRM64711.1"/>
    </source>
</evidence>
<protein>
    <submittedName>
        <fullName evidence="2">Uncharacterized protein</fullName>
    </submittedName>
</protein>
<evidence type="ECO:0000256" key="1">
    <source>
        <dbReference type="SAM" id="SignalP"/>
    </source>
</evidence>
<dbReference type="OrthoDB" id="3031348at2759"/>
<dbReference type="AlphaFoldDB" id="A0A550CIR5"/>
<gene>
    <name evidence="2" type="ORF">BD626DRAFT_489677</name>
</gene>
<name>A0A550CIR5_9AGAR</name>
<reference evidence="2 3" key="1">
    <citation type="journal article" date="2019" name="New Phytol.">
        <title>Comparative genomics reveals unique wood-decay strategies and fruiting body development in the Schizophyllaceae.</title>
        <authorList>
            <person name="Almasi E."/>
            <person name="Sahu N."/>
            <person name="Krizsan K."/>
            <person name="Balint B."/>
            <person name="Kovacs G.M."/>
            <person name="Kiss B."/>
            <person name="Cseklye J."/>
            <person name="Drula E."/>
            <person name="Henrissat B."/>
            <person name="Nagy I."/>
            <person name="Chovatia M."/>
            <person name="Adam C."/>
            <person name="LaButti K."/>
            <person name="Lipzen A."/>
            <person name="Riley R."/>
            <person name="Grigoriev I.V."/>
            <person name="Nagy L.G."/>
        </authorList>
    </citation>
    <scope>NUCLEOTIDE SEQUENCE [LARGE SCALE GENOMIC DNA]</scope>
    <source>
        <strain evidence="2 3">NL-1724</strain>
    </source>
</reference>
<accession>A0A550CIR5</accession>
<organism evidence="2 3">
    <name type="scientific">Schizophyllum amplum</name>
    <dbReference type="NCBI Taxonomy" id="97359"/>
    <lineage>
        <taxon>Eukaryota</taxon>
        <taxon>Fungi</taxon>
        <taxon>Dikarya</taxon>
        <taxon>Basidiomycota</taxon>
        <taxon>Agaricomycotina</taxon>
        <taxon>Agaricomycetes</taxon>
        <taxon>Agaricomycetidae</taxon>
        <taxon>Agaricales</taxon>
        <taxon>Schizophyllaceae</taxon>
        <taxon>Schizophyllum</taxon>
    </lineage>
</organism>
<sequence length="278" mass="30101">MMAVRSFIIPILLFCALGASAAIDPETAPASITGTYNVTFALVAVPSDVAYSLVPEGYTILPPSSEQFPGIGDGKLPIFIELGREANAGPPLLNIENFQEAKVEVPNVLRVEDSEAPFLYKRWIAVDDAIDVFGSWVSARCECDLQHSALTRVVQIQFGLNTSKEEFNPSNSSDATSFDYSIVGAVDGTFTPTEGEPQWPLSTFESVGGQPWFAEYPTCAQHFYEDSSVPVTYLTGSVTLYPPYAGANATEPVTFVAQAIHGIFDFKIVGPLICDYFV</sequence>
<dbReference type="Proteomes" id="UP000320762">
    <property type="component" value="Unassembled WGS sequence"/>
</dbReference>
<evidence type="ECO:0000313" key="3">
    <source>
        <dbReference type="Proteomes" id="UP000320762"/>
    </source>
</evidence>
<keyword evidence="3" id="KW-1185">Reference proteome</keyword>
<proteinExistence type="predicted"/>
<feature type="signal peptide" evidence="1">
    <location>
        <begin position="1"/>
        <end position="22"/>
    </location>
</feature>
<keyword evidence="1" id="KW-0732">Signal</keyword>
<feature type="chain" id="PRO_5021819076" evidence="1">
    <location>
        <begin position="23"/>
        <end position="278"/>
    </location>
</feature>
<dbReference type="EMBL" id="VDMD01000006">
    <property type="protein sequence ID" value="TRM64711.1"/>
    <property type="molecule type" value="Genomic_DNA"/>
</dbReference>
<dbReference type="STRING" id="97359.A0A550CIR5"/>
<comment type="caution">
    <text evidence="2">The sequence shown here is derived from an EMBL/GenBank/DDBJ whole genome shotgun (WGS) entry which is preliminary data.</text>
</comment>